<evidence type="ECO:0000256" key="5">
    <source>
        <dbReference type="ARBA" id="ARBA00022679"/>
    </source>
</evidence>
<accession>A0A2P2INU0</accession>
<dbReference type="Pfam" id="PF03822">
    <property type="entry name" value="NAF"/>
    <property type="match status" value="1"/>
</dbReference>
<dbReference type="GO" id="GO:0005524">
    <property type="term" value="F:ATP binding"/>
    <property type="evidence" value="ECO:0007669"/>
    <property type="project" value="UniProtKB-KW"/>
</dbReference>
<comment type="catalytic activity">
    <reaction evidence="10">
        <text>L-seryl-[protein] + ATP = O-phospho-L-seryl-[protein] + ADP + H(+)</text>
        <dbReference type="Rhea" id="RHEA:17989"/>
        <dbReference type="Rhea" id="RHEA-COMP:9863"/>
        <dbReference type="Rhea" id="RHEA-COMP:11604"/>
        <dbReference type="ChEBI" id="CHEBI:15378"/>
        <dbReference type="ChEBI" id="CHEBI:29999"/>
        <dbReference type="ChEBI" id="CHEBI:30616"/>
        <dbReference type="ChEBI" id="CHEBI:83421"/>
        <dbReference type="ChEBI" id="CHEBI:456216"/>
        <dbReference type="EC" id="2.7.11.1"/>
    </reaction>
</comment>
<evidence type="ECO:0000256" key="4">
    <source>
        <dbReference type="ARBA" id="ARBA00022527"/>
    </source>
</evidence>
<keyword evidence="6" id="KW-0547">Nucleotide-binding</keyword>
<name>A0A2P2INU0_RHIMU</name>
<dbReference type="GO" id="GO:0007165">
    <property type="term" value="P:signal transduction"/>
    <property type="evidence" value="ECO:0007669"/>
    <property type="project" value="InterPro"/>
</dbReference>
<evidence type="ECO:0000256" key="6">
    <source>
        <dbReference type="ARBA" id="ARBA00022741"/>
    </source>
</evidence>
<evidence type="ECO:0000256" key="2">
    <source>
        <dbReference type="ARBA" id="ARBA00006234"/>
    </source>
</evidence>
<evidence type="ECO:0000256" key="7">
    <source>
        <dbReference type="ARBA" id="ARBA00022777"/>
    </source>
</evidence>
<dbReference type="PROSITE" id="PS50816">
    <property type="entry name" value="NAF"/>
    <property type="match status" value="1"/>
</dbReference>
<evidence type="ECO:0000256" key="3">
    <source>
        <dbReference type="ARBA" id="ARBA00012513"/>
    </source>
</evidence>
<keyword evidence="5" id="KW-0808">Transferase</keyword>
<reference evidence="12" key="1">
    <citation type="submission" date="2018-02" db="EMBL/GenBank/DDBJ databases">
        <title>Rhizophora mucronata_Transcriptome.</title>
        <authorList>
            <person name="Meera S.P."/>
            <person name="Sreeshan A."/>
            <person name="Augustine A."/>
        </authorList>
    </citation>
    <scope>NUCLEOTIDE SEQUENCE</scope>
    <source>
        <tissue evidence="12">Leaf</tissue>
    </source>
</reference>
<evidence type="ECO:0000256" key="8">
    <source>
        <dbReference type="ARBA" id="ARBA00022840"/>
    </source>
</evidence>
<comment type="catalytic activity">
    <reaction evidence="9">
        <text>L-threonyl-[protein] + ATP = O-phospho-L-threonyl-[protein] + ADP + H(+)</text>
        <dbReference type="Rhea" id="RHEA:46608"/>
        <dbReference type="Rhea" id="RHEA-COMP:11060"/>
        <dbReference type="Rhea" id="RHEA-COMP:11605"/>
        <dbReference type="ChEBI" id="CHEBI:15378"/>
        <dbReference type="ChEBI" id="CHEBI:30013"/>
        <dbReference type="ChEBI" id="CHEBI:30616"/>
        <dbReference type="ChEBI" id="CHEBI:61977"/>
        <dbReference type="ChEBI" id="CHEBI:456216"/>
        <dbReference type="EC" id="2.7.11.1"/>
    </reaction>
</comment>
<dbReference type="GO" id="GO:0004674">
    <property type="term" value="F:protein serine/threonine kinase activity"/>
    <property type="evidence" value="ECO:0007669"/>
    <property type="project" value="UniProtKB-KW"/>
</dbReference>
<evidence type="ECO:0000256" key="10">
    <source>
        <dbReference type="ARBA" id="ARBA00048679"/>
    </source>
</evidence>
<keyword evidence="8" id="KW-0067">ATP-binding</keyword>
<keyword evidence="4" id="KW-0723">Serine/threonine-protein kinase</keyword>
<comment type="similarity">
    <text evidence="2">Belongs to the protein kinase superfamily. CAMK Ser/Thr protein kinase family. SNF1 subfamily.</text>
</comment>
<dbReference type="InterPro" id="IPR004041">
    <property type="entry name" value="NAF_dom"/>
</dbReference>
<keyword evidence="7" id="KW-0418">Kinase</keyword>
<protein>
    <recommendedName>
        <fullName evidence="3">non-specific serine/threonine protein kinase</fullName>
        <ecNumber evidence="3">2.7.11.1</ecNumber>
    </recommendedName>
</protein>
<dbReference type="EMBL" id="GGEC01002408">
    <property type="protein sequence ID" value="MBW82891.1"/>
    <property type="molecule type" value="Transcribed_RNA"/>
</dbReference>
<dbReference type="FunFam" id="3.30.310.80:FF:000015">
    <property type="entry name" value="Non-specific serine/threonine protein kinase"/>
    <property type="match status" value="1"/>
</dbReference>
<sequence length="146" mass="16290">MDEELSEGEKSPGSPVLINAFQLIGMSSCLDLSGFFEKEDISERKIRFTSNHCMKDLLAKIEDIVTEMGFQVIKKNGKLKVLRENRDQRSLGSLSVAAEVLEISPSLYVVELRKSYGDPSVYRQLCEKLSNDLGVPPIHGLLTTEV</sequence>
<evidence type="ECO:0000313" key="12">
    <source>
        <dbReference type="EMBL" id="MBW82891.1"/>
    </source>
</evidence>
<feature type="domain" description="NAF" evidence="11">
    <location>
        <begin position="13"/>
        <end position="37"/>
    </location>
</feature>
<dbReference type="CDD" id="cd12195">
    <property type="entry name" value="CIPK_C"/>
    <property type="match status" value="1"/>
</dbReference>
<evidence type="ECO:0000259" key="11">
    <source>
        <dbReference type="PROSITE" id="PS50816"/>
    </source>
</evidence>
<comment type="cofactor">
    <cofactor evidence="1">
        <name>Mn(2+)</name>
        <dbReference type="ChEBI" id="CHEBI:29035"/>
    </cofactor>
</comment>
<proteinExistence type="inferred from homology"/>
<organism evidence="12">
    <name type="scientific">Rhizophora mucronata</name>
    <name type="common">Asiatic mangrove</name>
    <dbReference type="NCBI Taxonomy" id="61149"/>
    <lineage>
        <taxon>Eukaryota</taxon>
        <taxon>Viridiplantae</taxon>
        <taxon>Streptophyta</taxon>
        <taxon>Embryophyta</taxon>
        <taxon>Tracheophyta</taxon>
        <taxon>Spermatophyta</taxon>
        <taxon>Magnoliopsida</taxon>
        <taxon>eudicotyledons</taxon>
        <taxon>Gunneridae</taxon>
        <taxon>Pentapetalae</taxon>
        <taxon>rosids</taxon>
        <taxon>fabids</taxon>
        <taxon>Malpighiales</taxon>
        <taxon>Rhizophoraceae</taxon>
        <taxon>Rhizophora</taxon>
    </lineage>
</organism>
<dbReference type="InterPro" id="IPR018451">
    <property type="entry name" value="NAF/FISL_domain"/>
</dbReference>
<dbReference type="Gene3D" id="3.30.310.80">
    <property type="entry name" value="Kinase associated domain 1, KA1"/>
    <property type="match status" value="1"/>
</dbReference>
<evidence type="ECO:0000256" key="1">
    <source>
        <dbReference type="ARBA" id="ARBA00001936"/>
    </source>
</evidence>
<dbReference type="EC" id="2.7.11.1" evidence="3"/>
<evidence type="ECO:0000256" key="9">
    <source>
        <dbReference type="ARBA" id="ARBA00047899"/>
    </source>
</evidence>
<dbReference type="AlphaFoldDB" id="A0A2P2INU0"/>